<dbReference type="PRINTS" id="PR00682">
    <property type="entry name" value="IPNSYNTHASE"/>
</dbReference>
<dbReference type="AlphaFoldDB" id="A0A2C9U6P9"/>
<evidence type="ECO:0000256" key="4">
    <source>
        <dbReference type="ARBA" id="ARBA00023004"/>
    </source>
</evidence>
<evidence type="ECO:0000256" key="2">
    <source>
        <dbReference type="ARBA" id="ARBA00022723"/>
    </source>
</evidence>
<dbReference type="Pfam" id="PF14226">
    <property type="entry name" value="DIOX_N"/>
    <property type="match status" value="1"/>
</dbReference>
<reference evidence="8" key="1">
    <citation type="journal article" date="2016" name="Nat. Biotechnol.">
        <title>Sequencing wild and cultivated cassava and related species reveals extensive interspecific hybridization and genetic diversity.</title>
        <authorList>
            <person name="Bredeson J.V."/>
            <person name="Lyons J.B."/>
            <person name="Prochnik S.E."/>
            <person name="Wu G.A."/>
            <person name="Ha C.M."/>
            <person name="Edsinger-Gonzales E."/>
            <person name="Grimwood J."/>
            <person name="Schmutz J."/>
            <person name="Rabbi I.Y."/>
            <person name="Egesi C."/>
            <person name="Nauluvula P."/>
            <person name="Lebot V."/>
            <person name="Ndunguru J."/>
            <person name="Mkamilo G."/>
            <person name="Bart R.S."/>
            <person name="Setter T.L."/>
            <person name="Gleadow R.M."/>
            <person name="Kulakow P."/>
            <person name="Ferguson M.E."/>
            <person name="Rounsley S."/>
            <person name="Rokhsar D.S."/>
        </authorList>
    </citation>
    <scope>NUCLEOTIDE SEQUENCE [LARGE SCALE GENOMIC DNA]</scope>
    <source>
        <strain evidence="8">cv. AM560-2</strain>
    </source>
</reference>
<dbReference type="Gramene" id="Manes.17G095300.1.v8.1">
    <property type="protein sequence ID" value="Manes.17G095300.1.v8.1.CDS"/>
    <property type="gene ID" value="Manes.17G095300.v8.1"/>
</dbReference>
<proteinExistence type="inferred from homology"/>
<dbReference type="EMBL" id="CM004403">
    <property type="protein sequence ID" value="OAY25445.1"/>
    <property type="molecule type" value="Genomic_DNA"/>
</dbReference>
<gene>
    <name evidence="7" type="ORF">MANES_17G095300v8</name>
</gene>
<dbReference type="Gene3D" id="2.60.120.330">
    <property type="entry name" value="B-lactam Antibiotic, Isopenicillin N Synthase, Chain"/>
    <property type="match status" value="1"/>
</dbReference>
<keyword evidence="3 5" id="KW-0560">Oxidoreductase</keyword>
<dbReference type="SUPFAM" id="SSF51197">
    <property type="entry name" value="Clavaminate synthase-like"/>
    <property type="match status" value="1"/>
</dbReference>
<keyword evidence="4 5" id="KW-0408">Iron</keyword>
<name>A0A2C9U6P9_MANES</name>
<evidence type="ECO:0000259" key="6">
    <source>
        <dbReference type="PROSITE" id="PS51471"/>
    </source>
</evidence>
<dbReference type="GO" id="GO:0051213">
    <property type="term" value="F:dioxygenase activity"/>
    <property type="evidence" value="ECO:0007669"/>
    <property type="project" value="UniProtKB-ARBA"/>
</dbReference>
<dbReference type="GO" id="GO:0046872">
    <property type="term" value="F:metal ion binding"/>
    <property type="evidence" value="ECO:0007669"/>
    <property type="project" value="UniProtKB-KW"/>
</dbReference>
<evidence type="ECO:0000313" key="7">
    <source>
        <dbReference type="EMBL" id="OAY25445.1"/>
    </source>
</evidence>
<comment type="caution">
    <text evidence="7">The sequence shown here is derived from an EMBL/GenBank/DDBJ whole genome shotgun (WGS) entry which is preliminary data.</text>
</comment>
<keyword evidence="8" id="KW-1185">Reference proteome</keyword>
<accession>A0A2C9U6P9</accession>
<dbReference type="InterPro" id="IPR005123">
    <property type="entry name" value="Oxoglu/Fe-dep_dioxygenase_dom"/>
</dbReference>
<evidence type="ECO:0000256" key="5">
    <source>
        <dbReference type="RuleBase" id="RU003682"/>
    </source>
</evidence>
<dbReference type="PANTHER" id="PTHR10209:SF885">
    <property type="entry name" value="2OG-FE(II) OXYGENASE FAMILY, PUTATIVE (AFU_ORTHOLOGUE AFUA_2G00750)-RELATED"/>
    <property type="match status" value="1"/>
</dbReference>
<dbReference type="PROSITE" id="PS51471">
    <property type="entry name" value="FE2OG_OXY"/>
    <property type="match status" value="1"/>
</dbReference>
<dbReference type="PANTHER" id="PTHR10209">
    <property type="entry name" value="OXIDOREDUCTASE, 2OG-FE II OXYGENASE FAMILY PROTEIN"/>
    <property type="match status" value="1"/>
</dbReference>
<evidence type="ECO:0000256" key="3">
    <source>
        <dbReference type="ARBA" id="ARBA00023002"/>
    </source>
</evidence>
<organism evidence="7 8">
    <name type="scientific">Manihot esculenta</name>
    <name type="common">Cassava</name>
    <name type="synonym">Jatropha manihot</name>
    <dbReference type="NCBI Taxonomy" id="3983"/>
    <lineage>
        <taxon>Eukaryota</taxon>
        <taxon>Viridiplantae</taxon>
        <taxon>Streptophyta</taxon>
        <taxon>Embryophyta</taxon>
        <taxon>Tracheophyta</taxon>
        <taxon>Spermatophyta</taxon>
        <taxon>Magnoliopsida</taxon>
        <taxon>eudicotyledons</taxon>
        <taxon>Gunneridae</taxon>
        <taxon>Pentapetalae</taxon>
        <taxon>rosids</taxon>
        <taxon>fabids</taxon>
        <taxon>Malpighiales</taxon>
        <taxon>Euphorbiaceae</taxon>
        <taxon>Crotonoideae</taxon>
        <taxon>Manihoteae</taxon>
        <taxon>Manihot</taxon>
    </lineage>
</organism>
<protein>
    <recommendedName>
        <fullName evidence="6">Fe2OG dioxygenase domain-containing protein</fullName>
    </recommendedName>
</protein>
<dbReference type="OMA" id="ARCPAHT"/>
<dbReference type="Pfam" id="PF03171">
    <property type="entry name" value="2OG-FeII_Oxy"/>
    <property type="match status" value="1"/>
</dbReference>
<dbReference type="Proteomes" id="UP000091857">
    <property type="component" value="Chromosome 17"/>
</dbReference>
<dbReference type="InterPro" id="IPR027443">
    <property type="entry name" value="IPNS-like_sf"/>
</dbReference>
<dbReference type="FunFam" id="2.60.120.330:FF:000012">
    <property type="entry name" value="Gibberellin 20 oxidase 1"/>
    <property type="match status" value="1"/>
</dbReference>
<evidence type="ECO:0000313" key="8">
    <source>
        <dbReference type="Proteomes" id="UP000091857"/>
    </source>
</evidence>
<feature type="domain" description="Fe2OG dioxygenase" evidence="6">
    <location>
        <begin position="198"/>
        <end position="299"/>
    </location>
</feature>
<sequence length="367" mass="42640">MGEVDPAFVQEPEHRPKLRTIEAEGIPIIDLSILSSSDANPDHSRALENLVKQVGNACRDWGFFQVINHGVSLEKREKIFNVSRKFYAQPLEERNKIRKDDKKMLGYNDAEHTKNVRDWKEVFDLAVQNPILMSASYKPDDKEITEWHNQWPEYPPELREVCEDYVKEMEKLAYKLLELIALSLSLQPDRFHGFYKDKTAYMRLNHYRPCPAPHLALGIGRHKDSGALTILAQDDVQGLEVKRKSDGEWTLVKPTPSSYIINVGDIMQVWSNDAYESVEHRVKVNAEKERFSVPFFFNPAYYTIVKPLEELTNEHNPAKYRPYIWGKFLANRKHSNFQKLDVENIQISHFRVSELGEKLEGTLSINN</sequence>
<dbReference type="InterPro" id="IPR044861">
    <property type="entry name" value="IPNS-like_FE2OG_OXY"/>
</dbReference>
<keyword evidence="2 5" id="KW-0479">Metal-binding</keyword>
<comment type="similarity">
    <text evidence="1 5">Belongs to the iron/ascorbate-dependent oxidoreductase family.</text>
</comment>
<evidence type="ECO:0000256" key="1">
    <source>
        <dbReference type="ARBA" id="ARBA00008056"/>
    </source>
</evidence>
<dbReference type="InterPro" id="IPR026992">
    <property type="entry name" value="DIOX_N"/>
</dbReference>
<dbReference type="OrthoDB" id="288590at2759"/>